<dbReference type="EMBL" id="PDUG01000004">
    <property type="protein sequence ID" value="PIC36575.1"/>
    <property type="molecule type" value="Genomic_DNA"/>
</dbReference>
<sequence>MFRFSGTAVILQIAIDASKTAICETDTFIGQQVLCSFEEKRDEETPCDSDSLQHYSDFDDFERENELDSNFTNWTILFARRDPIARFIAHFMDYCVRRSACFHRRLDLRCFLNNIYTEIEKIRAGNVTVTEDELKYVPQNWFCRMETKNQRFELLDYSLYANPTNGGKKDTVILTRNSRFLLKMALKCSILSLESSKNHSRQLEPPRGAANRLGTADRGLGRGPKIEMFLAPNQSITIIPTQISRCLAQNEAKMKLKLFVTLTAFFEL</sequence>
<dbReference type="GO" id="GO:0047756">
    <property type="term" value="F:chondroitin 4-sulfotransferase activity"/>
    <property type="evidence" value="ECO:0007669"/>
    <property type="project" value="InterPro"/>
</dbReference>
<comment type="caution">
    <text evidence="1">The sequence shown here is derived from an EMBL/GenBank/DDBJ whole genome shotgun (WGS) entry which is preliminary data.</text>
</comment>
<dbReference type="AlphaFoldDB" id="A0A2G5UAK2"/>
<dbReference type="GO" id="GO:0050650">
    <property type="term" value="P:chondroitin sulfate proteoglycan biosynthetic process"/>
    <property type="evidence" value="ECO:0007669"/>
    <property type="project" value="InterPro"/>
</dbReference>
<gene>
    <name evidence="1" type="primary">Cnig_chr_IV.g15511</name>
    <name evidence="1" type="ORF">B9Z55_015511</name>
</gene>
<dbReference type="PANTHER" id="PTHR22900">
    <property type="entry name" value="PROTEIN CBG14245-RELATED"/>
    <property type="match status" value="1"/>
</dbReference>
<keyword evidence="2" id="KW-1185">Reference proteome</keyword>
<evidence type="ECO:0000313" key="1">
    <source>
        <dbReference type="EMBL" id="PIC36575.1"/>
    </source>
</evidence>
<evidence type="ECO:0000313" key="2">
    <source>
        <dbReference type="Proteomes" id="UP000230233"/>
    </source>
</evidence>
<dbReference type="InterPro" id="IPR007669">
    <property type="entry name" value="Chst-1-like"/>
</dbReference>
<dbReference type="STRING" id="1611254.A0A2G5UAK2"/>
<dbReference type="GO" id="GO:1902884">
    <property type="term" value="P:positive regulation of response to oxidative stress"/>
    <property type="evidence" value="ECO:0007669"/>
    <property type="project" value="InterPro"/>
</dbReference>
<reference evidence="2" key="1">
    <citation type="submission" date="2017-10" db="EMBL/GenBank/DDBJ databases">
        <title>Rapid genome shrinkage in a self-fertile nematode reveals novel sperm competition proteins.</title>
        <authorList>
            <person name="Yin D."/>
            <person name="Schwarz E.M."/>
            <person name="Thomas C.G."/>
            <person name="Felde R.L."/>
            <person name="Korf I.F."/>
            <person name="Cutter A.D."/>
            <person name="Schartner C.M."/>
            <person name="Ralston E.J."/>
            <person name="Meyer B.J."/>
            <person name="Haag E.S."/>
        </authorList>
    </citation>
    <scope>NUCLEOTIDE SEQUENCE [LARGE SCALE GENOMIC DNA]</scope>
    <source>
        <strain evidence="2">JU1422</strain>
    </source>
</reference>
<dbReference type="OrthoDB" id="5841659at2759"/>
<proteinExistence type="predicted"/>
<protein>
    <submittedName>
        <fullName evidence="1">Uncharacterized protein</fullName>
    </submittedName>
</protein>
<dbReference type="PANTHER" id="PTHR22900:SF8">
    <property type="entry name" value="PROTEIN CBG16438"/>
    <property type="match status" value="1"/>
</dbReference>
<dbReference type="Proteomes" id="UP000230233">
    <property type="component" value="Chromosome IV"/>
</dbReference>
<organism evidence="1 2">
    <name type="scientific">Caenorhabditis nigoni</name>
    <dbReference type="NCBI Taxonomy" id="1611254"/>
    <lineage>
        <taxon>Eukaryota</taxon>
        <taxon>Metazoa</taxon>
        <taxon>Ecdysozoa</taxon>
        <taxon>Nematoda</taxon>
        <taxon>Chromadorea</taxon>
        <taxon>Rhabditida</taxon>
        <taxon>Rhabditina</taxon>
        <taxon>Rhabditomorpha</taxon>
        <taxon>Rhabditoidea</taxon>
        <taxon>Rhabditidae</taxon>
        <taxon>Peloderinae</taxon>
        <taxon>Caenorhabditis</taxon>
    </lineage>
</organism>
<name>A0A2G5UAK2_9PELO</name>
<accession>A0A2G5UAK2</accession>